<gene>
    <name evidence="1" type="ORF">BLNAU_14105</name>
</gene>
<organism evidence="1 2">
    <name type="scientific">Blattamonas nauphoetae</name>
    <dbReference type="NCBI Taxonomy" id="2049346"/>
    <lineage>
        <taxon>Eukaryota</taxon>
        <taxon>Metamonada</taxon>
        <taxon>Preaxostyla</taxon>
        <taxon>Oxymonadida</taxon>
        <taxon>Blattamonas</taxon>
    </lineage>
</organism>
<evidence type="ECO:0000313" key="1">
    <source>
        <dbReference type="EMBL" id="KAK2950915.1"/>
    </source>
</evidence>
<name>A0ABQ9XHK2_9EUKA</name>
<dbReference type="EMBL" id="JARBJD010000127">
    <property type="protein sequence ID" value="KAK2950915.1"/>
    <property type="molecule type" value="Genomic_DNA"/>
</dbReference>
<dbReference type="Proteomes" id="UP001281761">
    <property type="component" value="Unassembled WGS sequence"/>
</dbReference>
<reference evidence="1 2" key="1">
    <citation type="journal article" date="2022" name="bioRxiv">
        <title>Genomics of Preaxostyla Flagellates Illuminates Evolutionary Transitions and the Path Towards Mitochondrial Loss.</title>
        <authorList>
            <person name="Novak L.V.F."/>
            <person name="Treitli S.C."/>
            <person name="Pyrih J."/>
            <person name="Halakuc P."/>
            <person name="Pipaliya S.V."/>
            <person name="Vacek V."/>
            <person name="Brzon O."/>
            <person name="Soukal P."/>
            <person name="Eme L."/>
            <person name="Dacks J.B."/>
            <person name="Karnkowska A."/>
            <person name="Elias M."/>
            <person name="Hampl V."/>
        </authorList>
    </citation>
    <scope>NUCLEOTIDE SEQUENCE [LARGE SCALE GENOMIC DNA]</scope>
    <source>
        <strain evidence="1">NAU3</strain>
        <tissue evidence="1">Gut</tissue>
    </source>
</reference>
<accession>A0ABQ9XHK2</accession>
<protein>
    <submittedName>
        <fullName evidence="1">Uncharacterized protein</fullName>
    </submittedName>
</protein>
<evidence type="ECO:0000313" key="2">
    <source>
        <dbReference type="Proteomes" id="UP001281761"/>
    </source>
</evidence>
<sequence length="322" mass="37177">MFIQMGKQTQLQQASNAFLSLVNFVKEGKVFTEENLQLACDMLDFLEPTPRHKFDANQVLLKFVPSKNGTPSAFLDEFVILFTSPEQRLIEAALSFIGETIRESNDTLRFQILQSCITSKVYAVVHRLNYQLFQPRLYQTLLKIPASCLSLASCRTQQSLGVVDFEMKEGIRHVVFEQIVLACTPYLSYLSSVWPTIRDDRTVHWLLTTTRKMIHIAPFHIPTTLFVRSTPVFAISMILLDRTQNEHTMLGFAAGIAPMFSDWRKEHPSVCRRGEIIVRWMNEEGFDDINENWRFLNLRGNYSEGLVFRSHIILRETATNVY</sequence>
<comment type="caution">
    <text evidence="1">The sequence shown here is derived from an EMBL/GenBank/DDBJ whole genome shotgun (WGS) entry which is preliminary data.</text>
</comment>
<keyword evidence="2" id="KW-1185">Reference proteome</keyword>
<proteinExistence type="predicted"/>